<feature type="domain" description="PAS" evidence="13">
    <location>
        <begin position="437"/>
        <end position="512"/>
    </location>
</feature>
<evidence type="ECO:0000256" key="3">
    <source>
        <dbReference type="ARBA" id="ARBA00012438"/>
    </source>
</evidence>
<feature type="domain" description="PAC" evidence="14">
    <location>
        <begin position="384"/>
        <end position="436"/>
    </location>
</feature>
<dbReference type="InterPro" id="IPR000014">
    <property type="entry name" value="PAS"/>
</dbReference>
<evidence type="ECO:0000259" key="12">
    <source>
        <dbReference type="PROSITE" id="PS50109"/>
    </source>
</evidence>
<feature type="transmembrane region" description="Helical" evidence="11">
    <location>
        <begin position="271"/>
        <end position="290"/>
    </location>
</feature>
<feature type="domain" description="PAC" evidence="14">
    <location>
        <begin position="648"/>
        <end position="700"/>
    </location>
</feature>
<evidence type="ECO:0000256" key="5">
    <source>
        <dbReference type="ARBA" id="ARBA00022553"/>
    </source>
</evidence>
<organism evidence="15 16">
    <name type="scientific">Rhizobium altiplani</name>
    <dbReference type="NCBI Taxonomy" id="1864509"/>
    <lineage>
        <taxon>Bacteria</taxon>
        <taxon>Pseudomonadati</taxon>
        <taxon>Pseudomonadota</taxon>
        <taxon>Alphaproteobacteria</taxon>
        <taxon>Hyphomicrobiales</taxon>
        <taxon>Rhizobiaceae</taxon>
        <taxon>Rhizobium/Agrobacterium group</taxon>
        <taxon>Rhizobium</taxon>
    </lineage>
</organism>
<evidence type="ECO:0000256" key="9">
    <source>
        <dbReference type="ARBA" id="ARBA00022989"/>
    </source>
</evidence>
<keyword evidence="16" id="KW-1185">Reference proteome</keyword>
<evidence type="ECO:0000313" key="16">
    <source>
        <dbReference type="Proteomes" id="UP000068164"/>
    </source>
</evidence>
<dbReference type="InterPro" id="IPR001610">
    <property type="entry name" value="PAC"/>
</dbReference>
<dbReference type="PROSITE" id="PS50113">
    <property type="entry name" value="PAC"/>
    <property type="match status" value="6"/>
</dbReference>
<dbReference type="InterPro" id="IPR003661">
    <property type="entry name" value="HisK_dim/P_dom"/>
</dbReference>
<keyword evidence="6" id="KW-0808">Transferase</keyword>
<feature type="domain" description="PAC" evidence="14">
    <location>
        <begin position="906"/>
        <end position="958"/>
    </location>
</feature>
<dbReference type="Gene3D" id="3.30.450.20">
    <property type="entry name" value="PAS domain"/>
    <property type="match status" value="7"/>
</dbReference>
<dbReference type="GO" id="GO:0005886">
    <property type="term" value="C:plasma membrane"/>
    <property type="evidence" value="ECO:0007669"/>
    <property type="project" value="UniProtKB-SubCell"/>
</dbReference>
<dbReference type="PROSITE" id="PS50109">
    <property type="entry name" value="HIS_KIN"/>
    <property type="match status" value="1"/>
</dbReference>
<dbReference type="InterPro" id="IPR052162">
    <property type="entry name" value="Sensor_kinase/Photoreceptor"/>
</dbReference>
<evidence type="ECO:0000256" key="4">
    <source>
        <dbReference type="ARBA" id="ARBA00022475"/>
    </source>
</evidence>
<dbReference type="InterPro" id="IPR007895">
    <property type="entry name" value="MASE1"/>
</dbReference>
<accession>A0A120FGT9</accession>
<dbReference type="RefSeq" id="WP_062373379.1">
    <property type="nucleotide sequence ID" value="NZ_LNCD01000120.1"/>
</dbReference>
<evidence type="ECO:0000313" key="15">
    <source>
        <dbReference type="EMBL" id="KWV44897.1"/>
    </source>
</evidence>
<dbReference type="PANTHER" id="PTHR43304">
    <property type="entry name" value="PHYTOCHROME-LIKE PROTEIN CPH1"/>
    <property type="match status" value="1"/>
</dbReference>
<dbReference type="NCBIfam" id="TIGR00229">
    <property type="entry name" value="sensory_box"/>
    <property type="match status" value="6"/>
</dbReference>
<feature type="transmembrane region" description="Helical" evidence="11">
    <location>
        <begin position="12"/>
        <end position="34"/>
    </location>
</feature>
<feature type="transmembrane region" description="Helical" evidence="11">
    <location>
        <begin position="158"/>
        <end position="179"/>
    </location>
</feature>
<dbReference type="InterPro" id="IPR036097">
    <property type="entry name" value="HisK_dim/P_sf"/>
</dbReference>
<keyword evidence="8" id="KW-0418">Kinase</keyword>
<dbReference type="EC" id="2.7.13.3" evidence="3"/>
<dbReference type="Gene3D" id="3.30.565.10">
    <property type="entry name" value="Histidine kinase-like ATPase, C-terminal domain"/>
    <property type="match status" value="1"/>
</dbReference>
<evidence type="ECO:0000256" key="10">
    <source>
        <dbReference type="ARBA" id="ARBA00023136"/>
    </source>
</evidence>
<dbReference type="CDD" id="cd00082">
    <property type="entry name" value="HisKA"/>
    <property type="match status" value="1"/>
</dbReference>
<dbReference type="InterPro" id="IPR013655">
    <property type="entry name" value="PAS_fold_3"/>
</dbReference>
<dbReference type="InterPro" id="IPR005467">
    <property type="entry name" value="His_kinase_dom"/>
</dbReference>
<dbReference type="SMART" id="SM00387">
    <property type="entry name" value="HATPase_c"/>
    <property type="match status" value="1"/>
</dbReference>
<dbReference type="Proteomes" id="UP000068164">
    <property type="component" value="Unassembled WGS sequence"/>
</dbReference>
<dbReference type="SUPFAM" id="SSF55785">
    <property type="entry name" value="PYP-like sensor domain (PAS domain)"/>
    <property type="match status" value="7"/>
</dbReference>
<feature type="domain" description="PAS" evidence="13">
    <location>
        <begin position="701"/>
        <end position="743"/>
    </location>
</feature>
<dbReference type="CDD" id="cd00130">
    <property type="entry name" value="PAS"/>
    <property type="match status" value="7"/>
</dbReference>
<dbReference type="PANTHER" id="PTHR43304:SF1">
    <property type="entry name" value="PAC DOMAIN-CONTAINING PROTEIN"/>
    <property type="match status" value="1"/>
</dbReference>
<dbReference type="Pfam" id="PF08447">
    <property type="entry name" value="PAS_3"/>
    <property type="match status" value="6"/>
</dbReference>
<keyword evidence="7 11" id="KW-0812">Transmembrane</keyword>
<feature type="domain" description="PAS" evidence="13">
    <location>
        <begin position="568"/>
        <end position="645"/>
    </location>
</feature>
<dbReference type="SMART" id="SM00388">
    <property type="entry name" value="HisKA"/>
    <property type="match status" value="1"/>
</dbReference>
<reference evidence="15 16" key="1">
    <citation type="submission" date="2015-11" db="EMBL/GenBank/DDBJ databases">
        <title>Draft Genome Sequence of the Strain BR 10423 (Rhizobium sp.) isolated from nodules of Mimosa pudica.</title>
        <authorList>
            <person name="Barauna A.C."/>
            <person name="Zilli J.E."/>
            <person name="Simoes-Araujo J.L."/>
            <person name="Reis V.M."/>
            <person name="James E.K."/>
            <person name="Reis F.B.Jr."/>
            <person name="Rouws L.F."/>
            <person name="Passos S.R."/>
            <person name="Gois S.R."/>
        </authorList>
    </citation>
    <scope>NUCLEOTIDE SEQUENCE [LARGE SCALE GENOMIC DNA]</scope>
    <source>
        <strain evidence="15 16">BR10423</strain>
    </source>
</reference>
<dbReference type="InterPro" id="IPR035965">
    <property type="entry name" value="PAS-like_dom_sf"/>
</dbReference>
<evidence type="ECO:0000256" key="2">
    <source>
        <dbReference type="ARBA" id="ARBA00004651"/>
    </source>
</evidence>
<dbReference type="Gene3D" id="1.10.287.130">
    <property type="match status" value="1"/>
</dbReference>
<protein>
    <recommendedName>
        <fullName evidence="3">histidine kinase</fullName>
        <ecNumber evidence="3">2.7.13.3</ecNumber>
    </recommendedName>
</protein>
<evidence type="ECO:0000259" key="14">
    <source>
        <dbReference type="PROSITE" id="PS50113"/>
    </source>
</evidence>
<feature type="domain" description="Histidine kinase" evidence="12">
    <location>
        <begin position="1239"/>
        <end position="1451"/>
    </location>
</feature>
<dbReference type="InterPro" id="IPR004358">
    <property type="entry name" value="Sig_transdc_His_kin-like_C"/>
</dbReference>
<evidence type="ECO:0000256" key="6">
    <source>
        <dbReference type="ARBA" id="ARBA00022679"/>
    </source>
</evidence>
<dbReference type="InterPro" id="IPR003594">
    <property type="entry name" value="HATPase_dom"/>
</dbReference>
<dbReference type="EMBL" id="LNCD01000120">
    <property type="protein sequence ID" value="KWV44897.1"/>
    <property type="molecule type" value="Genomic_DNA"/>
</dbReference>
<dbReference type="Pfam" id="PF13426">
    <property type="entry name" value="PAS_9"/>
    <property type="match status" value="1"/>
</dbReference>
<feature type="domain" description="PAC" evidence="14">
    <location>
        <begin position="1032"/>
        <end position="1086"/>
    </location>
</feature>
<keyword evidence="5" id="KW-0597">Phosphoprotein</keyword>
<comment type="catalytic activity">
    <reaction evidence="1">
        <text>ATP + protein L-histidine = ADP + protein N-phospho-L-histidine.</text>
        <dbReference type="EC" id="2.7.13.3"/>
    </reaction>
</comment>
<sequence>MTRVWSYRPQLLHLGLFILAYVLGCGFAQALAIVPGTGISIWPPSGLFIATLILAPMWSWPWWVLAGGLAELLGNVLWFHSPLPVAFLIYSGNALEATLGAWLVNRTLKGSVRLETLQEVVAFVVVGAGIAPMLSATVGSATLVWFGMSSQTLLDAWALWWIGDATGVLIVAPLALVVFQSWGGKAEFSAARWAEACVLGVILLGVATLSLSGFLPFAYIIMPPLLWASVRFEFKGAAVTLALLALITATFTISGASQFAGDAETQRHNQIMLQLFLAISAFSALIVAAISRQHQLTLQTLRDRERELLQIVNMVPVHIRRLTPEGEPTFFNKRLVDFFGIDLDQLNKPGTSRLATNIETLVHEDDAPVLLQAVRRSVATGEPYSLKYRMRRADGVYRWVDGRAEPLRDENGAIVQWFAISIDIDDEVRAQDALRHRERQLQQLIDAVPAMIWTTTPEGTPTYLNKWYTDVTGATLEDFTANGGTPAFPLNVIHPDDRAMRAQVRTHAFETGTPYFVHYRHIRRDGSYRWTESRAEPLRDESGAILAWYAVSVDIHDLVTAREALRDRERELSQLVDMVPSLLWRLNPSGEPSFFNKRMMDFLGVDRPDAGKLDTSQMAAILNAAIHPDDTPGLAKSLRDSLATGKHFAMDYRLRRADGVYRWMSGRAEPMRDEKGQIIQWYGLSHDIDDQTRLYSDIAEREARIRRLIDSDIIGIVIWDLDGTVIDANDAFLRMIQYEREDVQAGLRWFDITPPKWQTVHAREEAEELAATGKMQAREKEYFRKDGSRVPVLIGAACFEGQSRQGVAYILDLTEHKRAEAALRSREQELSLLVDMVPSYLWRISPDGQPVFFNKRLVDYLGLDVAGLDKPDMSRLDAFIETAIHPDDAVEVADAFQRSLASGEPLSMKWRMRRADGTYRWMATSAEAMRDQDGSIAQWYGLCHDIDDQLQSEEALRNSKRQLEQMIDAVPINILSYDPEGKLTSASKRYLDNVGAVPDHVTDFEGLARHLAHPDDLPVMLRRALDGFATGTPFVNRFRRRTKDGAYPWIEARAQPLRDASGAIVQWYQVSIDIEDEMRAQEALRESESQLRRLVDALPVQIWAAAADGEPSYLNRRLAEYVGLTLTDLSSPKATRLQMAIQNSVHPDDASAVGQALMHSFTTGSTFTMKYRQRRADGVYRWINGRAEPLRDANGNILQWYGVSFDIDDDVRTQEELRRTQERLAVASQAASLAELSASIAHEVNQPLAAIVANSHACHRWLSFEPPNVARANTVIERLIRDANAAADVVSRIRALFKQSTETRSRATLSSVIAEARGLMAEEAARRRIRMDFHVDADLPAVTLDSIQIQQVLINLFRNGMDAMDLVEGEKVLEVHAHRAGSEVETEISDRGRGVESPDRVFEPFFTTKQHGMGMGLAISRSIVEAHGGRLWTEKNEPCGARFIFTLPIAAKETS</sequence>
<name>A0A120FGT9_9HYPH</name>
<feature type="domain" description="PAS" evidence="13">
    <location>
        <begin position="826"/>
        <end position="903"/>
    </location>
</feature>
<evidence type="ECO:0000256" key="11">
    <source>
        <dbReference type="SAM" id="Phobius"/>
    </source>
</evidence>
<feature type="domain" description="PAS" evidence="13">
    <location>
        <begin position="959"/>
        <end position="1032"/>
    </location>
</feature>
<feature type="domain" description="PAS" evidence="13">
    <location>
        <begin position="304"/>
        <end position="381"/>
    </location>
</feature>
<gene>
    <name evidence="15" type="ORF">AS026_01960</name>
</gene>
<comment type="caution">
    <text evidence="15">The sequence shown here is derived from an EMBL/GenBank/DDBJ whole genome shotgun (WGS) entry which is preliminary data.</text>
</comment>
<dbReference type="SUPFAM" id="SSF55874">
    <property type="entry name" value="ATPase domain of HSP90 chaperone/DNA topoisomerase II/histidine kinase"/>
    <property type="match status" value="1"/>
</dbReference>
<dbReference type="InterPro" id="IPR000700">
    <property type="entry name" value="PAS-assoc_C"/>
</dbReference>
<proteinExistence type="predicted"/>
<dbReference type="PROSITE" id="PS50112">
    <property type="entry name" value="PAS"/>
    <property type="match status" value="7"/>
</dbReference>
<evidence type="ECO:0000256" key="8">
    <source>
        <dbReference type="ARBA" id="ARBA00022777"/>
    </source>
</evidence>
<dbReference type="InterPro" id="IPR036890">
    <property type="entry name" value="HATPase_C_sf"/>
</dbReference>
<dbReference type="PRINTS" id="PR00344">
    <property type="entry name" value="BCTRLSENSOR"/>
</dbReference>
<dbReference type="SMART" id="SM00086">
    <property type="entry name" value="PAC"/>
    <property type="match status" value="7"/>
</dbReference>
<dbReference type="Pfam" id="PF05231">
    <property type="entry name" value="MASE1"/>
    <property type="match status" value="1"/>
</dbReference>
<feature type="transmembrane region" description="Helical" evidence="11">
    <location>
        <begin position="199"/>
        <end position="222"/>
    </location>
</feature>
<dbReference type="OrthoDB" id="226486at2"/>
<dbReference type="Pfam" id="PF02518">
    <property type="entry name" value="HATPase_c"/>
    <property type="match status" value="1"/>
</dbReference>
<dbReference type="SUPFAM" id="SSF47384">
    <property type="entry name" value="Homodimeric domain of signal transducing histidine kinase"/>
    <property type="match status" value="1"/>
</dbReference>
<comment type="subcellular location">
    <subcellularLocation>
        <location evidence="2">Cell membrane</location>
        <topology evidence="2">Multi-pass membrane protein</topology>
    </subcellularLocation>
</comment>
<feature type="transmembrane region" description="Helical" evidence="11">
    <location>
        <begin position="46"/>
        <end position="65"/>
    </location>
</feature>
<feature type="transmembrane region" description="Helical" evidence="11">
    <location>
        <begin position="85"/>
        <end position="108"/>
    </location>
</feature>
<keyword evidence="4" id="KW-1003">Cell membrane</keyword>
<evidence type="ECO:0000256" key="7">
    <source>
        <dbReference type="ARBA" id="ARBA00022692"/>
    </source>
</evidence>
<feature type="domain" description="PAC" evidence="14">
    <location>
        <begin position="515"/>
        <end position="567"/>
    </location>
</feature>
<evidence type="ECO:0000256" key="1">
    <source>
        <dbReference type="ARBA" id="ARBA00000085"/>
    </source>
</evidence>
<feature type="transmembrane region" description="Helical" evidence="11">
    <location>
        <begin position="120"/>
        <end position="146"/>
    </location>
</feature>
<keyword evidence="9 11" id="KW-1133">Transmembrane helix</keyword>
<dbReference type="GO" id="GO:0000155">
    <property type="term" value="F:phosphorelay sensor kinase activity"/>
    <property type="evidence" value="ECO:0007669"/>
    <property type="project" value="InterPro"/>
</dbReference>
<feature type="domain" description="PAC" evidence="14">
    <location>
        <begin position="1167"/>
        <end position="1219"/>
    </location>
</feature>
<feature type="transmembrane region" description="Helical" evidence="11">
    <location>
        <begin position="234"/>
        <end position="259"/>
    </location>
</feature>
<dbReference type="FunFam" id="3.30.450.20:FF:000099">
    <property type="entry name" value="Sensory box sensor histidine kinase"/>
    <property type="match status" value="2"/>
</dbReference>
<keyword evidence="10 11" id="KW-0472">Membrane</keyword>
<dbReference type="SMART" id="SM00091">
    <property type="entry name" value="PAS"/>
    <property type="match status" value="7"/>
</dbReference>
<evidence type="ECO:0000259" key="13">
    <source>
        <dbReference type="PROSITE" id="PS50112"/>
    </source>
</evidence>
<feature type="domain" description="PAS" evidence="13">
    <location>
        <begin position="1087"/>
        <end position="1164"/>
    </location>
</feature>